<accession>A0A3D6BSS0</accession>
<feature type="signal peptide" evidence="3">
    <location>
        <begin position="1"/>
        <end position="22"/>
    </location>
</feature>
<evidence type="ECO:0000256" key="1">
    <source>
        <dbReference type="ARBA" id="ARBA00022729"/>
    </source>
</evidence>
<feature type="domain" description="Calcineurin-like phosphoesterase" evidence="4">
    <location>
        <begin position="45"/>
        <end position="238"/>
    </location>
</feature>
<dbReference type="InterPro" id="IPR029052">
    <property type="entry name" value="Metallo-depent_PP-like"/>
</dbReference>
<evidence type="ECO:0000259" key="4">
    <source>
        <dbReference type="Pfam" id="PF00149"/>
    </source>
</evidence>
<dbReference type="InterPro" id="IPR004843">
    <property type="entry name" value="Calcineurin-like_PHP"/>
</dbReference>
<proteinExistence type="predicted"/>
<dbReference type="EMBL" id="DPRK01000194">
    <property type="protein sequence ID" value="HCY82282.1"/>
    <property type="molecule type" value="Genomic_DNA"/>
</dbReference>
<evidence type="ECO:0000313" key="5">
    <source>
        <dbReference type="EMBL" id="HCY82282.1"/>
    </source>
</evidence>
<dbReference type="PROSITE" id="PS51257">
    <property type="entry name" value="PROKAR_LIPOPROTEIN"/>
    <property type="match status" value="1"/>
</dbReference>
<keyword evidence="1 3" id="KW-0732">Signal</keyword>
<keyword evidence="2" id="KW-0378">Hydrolase</keyword>
<dbReference type="PANTHER" id="PTHR10161">
    <property type="entry name" value="TARTRATE-RESISTANT ACID PHOSPHATASE TYPE 5"/>
    <property type="match status" value="1"/>
</dbReference>
<dbReference type="Pfam" id="PF00149">
    <property type="entry name" value="Metallophos"/>
    <property type="match status" value="1"/>
</dbReference>
<evidence type="ECO:0000256" key="3">
    <source>
        <dbReference type="SAM" id="SignalP"/>
    </source>
</evidence>
<evidence type="ECO:0000313" key="6">
    <source>
        <dbReference type="Proteomes" id="UP000263268"/>
    </source>
</evidence>
<sequence length="1221" mass="138552">MTKSIFGSLLLMGWIVSSCATYKPYNPNVKQNQLVGIDQETTNVFLIGDAGMPNPDGTAPKALTSLEKQFNQADKNDLLLFLGDNIYPKGIPLEGDKAIQDAKTALNLQLHVAKTFPGQVYFIPGNHDWYSGLKGLKLQEKMVEEALGKNTFQPENGCPIEKVKLNEDTVLLIVDSHWYITNWNRHPTMNEDCDIKTREDFLDEFRSEIKKARGKITLVAIHHPMHSEGPHNGRYDVKEHLSPVPILGTIKNVIRSTSGIVNADLSNQFYNELRKNLIAVAQQNEQVIFLSGHEHSLQYLEFDNVVQVISGAGSKTTPVRMRNSNNYGHAVPGYALLNISKEKAVDVQFVNSNTQQVEFYKQIIKPKTIGKTTYPKIDLDSISASIYSLDETDKSGFYKFLWGERYRADYSQAVSAKVVYLDTLMGGLKPFRKGGGTQSKTLHLQASDGKRYVMRAMKKQADQFLQAAIFKDQYVEGQFKNTASEGLIEDVFTGAHPYAPFTLATLSDAINLSHLNPKLYYIPKQDALGLYNEDFGDELYLFEEHASDGHLELATGNFTGEIVNTVDMLAEVLSDESKVIDEQEFIKARLFDMLIGDADRHQDQWRWMVFEEDNKTVYKPLPRDRDLAFSKMSDGFLFGTGVALIPAARKFRKYEPDLKDVKGFNVSVFPLDVAFITNSNSSDWDEQVQAIQSQITDEVIDEAFNSMPKEVDANTLVTIKGILKQRRKNLQQIADRYLKLIRKHAVLTATNKDDYILVKALDKETVEVSMYRKKDDTIKDRFHHKIYQANATKEIWIYGLDDDDSFDVQGQVSKIKIRLIGGQNNDDYKVTHGKNIVIYDYKSKNNNLSQATKARIKLTDDYNTNVFDYRKIRNNTNQILPLLGANPDDGLKLGFINTYTVYGFERNPFTSQHQIKGAYYFATHGYELNYKGEFANVVGNLNFGLQSHFQSPNYSINFFGYGNETKNFDEEFGMDYNRVKTRMFTISPQLIWNSKRGSIIQFGLSYEVNEIHDADNRYVSNTDILPEYLFDEEHFVGFNARFDYSNSDSKAYPTNGLLFSLEAGFKDNLEVSNRNFGYLITELGIARKLNPSGRLVLASKVKTHINFGNGYEFYQAASIGGEDGLRGFRNQRFTAKNSLYQNTDLRYSFSRIKTPVIPIRMGIYGSFDYGRVWLENDSSKKWHNTYGGGFFINAIEVLSANIGAFHSTDGVRVAFGLGFGF</sequence>
<feature type="chain" id="PRO_5017634762" evidence="3">
    <location>
        <begin position="23"/>
        <end position="1221"/>
    </location>
</feature>
<organism evidence="5 6">
    <name type="scientific">Xanthomarina gelatinilytica</name>
    <dbReference type="NCBI Taxonomy" id="1137281"/>
    <lineage>
        <taxon>Bacteria</taxon>
        <taxon>Pseudomonadati</taxon>
        <taxon>Bacteroidota</taxon>
        <taxon>Flavobacteriia</taxon>
        <taxon>Flavobacteriales</taxon>
        <taxon>Flavobacteriaceae</taxon>
        <taxon>Xanthomarina</taxon>
    </lineage>
</organism>
<name>A0A3D6BSS0_9FLAO</name>
<dbReference type="SUPFAM" id="SSF56300">
    <property type="entry name" value="Metallo-dependent phosphatases"/>
    <property type="match status" value="1"/>
</dbReference>
<dbReference type="Proteomes" id="UP000263268">
    <property type="component" value="Unassembled WGS sequence"/>
</dbReference>
<dbReference type="InterPro" id="IPR051558">
    <property type="entry name" value="Metallophosphoesterase_PAP"/>
</dbReference>
<evidence type="ECO:0000256" key="2">
    <source>
        <dbReference type="ARBA" id="ARBA00022801"/>
    </source>
</evidence>
<dbReference type="Gene3D" id="2.40.160.50">
    <property type="entry name" value="membrane protein fhac: a member of the omp85/tpsb transporter family"/>
    <property type="match status" value="1"/>
</dbReference>
<dbReference type="AlphaFoldDB" id="A0A3D6BSS0"/>
<dbReference type="PANTHER" id="PTHR10161:SF14">
    <property type="entry name" value="TARTRATE-RESISTANT ACID PHOSPHATASE TYPE 5"/>
    <property type="match status" value="1"/>
</dbReference>
<reference evidence="5 6" key="1">
    <citation type="journal article" date="2018" name="Nat. Biotechnol.">
        <title>A standardized bacterial taxonomy based on genome phylogeny substantially revises the tree of life.</title>
        <authorList>
            <person name="Parks D.H."/>
            <person name="Chuvochina M."/>
            <person name="Waite D.W."/>
            <person name="Rinke C."/>
            <person name="Skarshewski A."/>
            <person name="Chaumeil P.A."/>
            <person name="Hugenholtz P."/>
        </authorList>
    </citation>
    <scope>NUCLEOTIDE SEQUENCE [LARGE SCALE GENOMIC DNA]</scope>
    <source>
        <strain evidence="5">UBA10227</strain>
    </source>
</reference>
<dbReference type="GO" id="GO:0016787">
    <property type="term" value="F:hydrolase activity"/>
    <property type="evidence" value="ECO:0007669"/>
    <property type="project" value="UniProtKB-KW"/>
</dbReference>
<gene>
    <name evidence="5" type="ORF">DHV22_12135</name>
</gene>
<dbReference type="Gene3D" id="3.60.21.10">
    <property type="match status" value="1"/>
</dbReference>
<comment type="caution">
    <text evidence="5">The sequence shown here is derived from an EMBL/GenBank/DDBJ whole genome shotgun (WGS) entry which is preliminary data.</text>
</comment>
<protein>
    <submittedName>
        <fullName evidence="5">Phosphoesterase</fullName>
    </submittedName>
</protein>